<reference evidence="3 4" key="1">
    <citation type="submission" date="2020-08" db="EMBL/GenBank/DDBJ databases">
        <title>Sequencing the genomes of 1000 actinobacteria strains.</title>
        <authorList>
            <person name="Klenk H.-P."/>
        </authorList>
    </citation>
    <scope>NUCLEOTIDE SEQUENCE [LARGE SCALE GENOMIC DNA]</scope>
    <source>
        <strain evidence="3 4">DSM 45582</strain>
    </source>
</reference>
<proteinExistence type="predicted"/>
<dbReference type="InterPro" id="IPR016032">
    <property type="entry name" value="Sig_transdc_resp-reg_C-effctor"/>
</dbReference>
<evidence type="ECO:0000259" key="2">
    <source>
        <dbReference type="SMART" id="SM00421"/>
    </source>
</evidence>
<dbReference type="EMBL" id="JACHIV010000001">
    <property type="protein sequence ID" value="MBB5069047.1"/>
    <property type="molecule type" value="Genomic_DNA"/>
</dbReference>
<evidence type="ECO:0000313" key="4">
    <source>
        <dbReference type="Proteomes" id="UP000580474"/>
    </source>
</evidence>
<dbReference type="InterPro" id="IPR059050">
    <property type="entry name" value="Rv3660c_N"/>
</dbReference>
<sequence length="233" mass="24688">MGGSISGDGSTRNAAILIAHGIPAYRYGLALGLEKSEFAVQESAPADAPDTGEWDACLVEVSRSDATMLATLRATRRARVLIALLDEPDPEDYRAALRLGADGLVAQDAALDEIITVLRLALRGSVLLPLDVARSLSAGTTRPPTALNLTGVDRELLTRLAMGSPVADIAKSAGYSERQMYRLVREIYHRLGSRNRSEAIATATRWGLISGDESATAAGSEAAGRPPPRARCH</sequence>
<organism evidence="3 4">
    <name type="scientific">Saccharopolyspora gloriosae</name>
    <dbReference type="NCBI Taxonomy" id="455344"/>
    <lineage>
        <taxon>Bacteria</taxon>
        <taxon>Bacillati</taxon>
        <taxon>Actinomycetota</taxon>
        <taxon>Actinomycetes</taxon>
        <taxon>Pseudonocardiales</taxon>
        <taxon>Pseudonocardiaceae</taxon>
        <taxon>Saccharopolyspora</taxon>
    </lineage>
</organism>
<dbReference type="RefSeq" id="WP_184478789.1">
    <property type="nucleotide sequence ID" value="NZ_JACHIV010000001.1"/>
</dbReference>
<dbReference type="AlphaFoldDB" id="A0A840NLA9"/>
<dbReference type="Pfam" id="PF26563">
    <property type="entry name" value="Rv3660c_N"/>
    <property type="match status" value="1"/>
</dbReference>
<dbReference type="InterPro" id="IPR011006">
    <property type="entry name" value="CheY-like_superfamily"/>
</dbReference>
<comment type="caution">
    <text evidence="3">The sequence shown here is derived from an EMBL/GenBank/DDBJ whole genome shotgun (WGS) entry which is preliminary data.</text>
</comment>
<dbReference type="SMART" id="SM00421">
    <property type="entry name" value="HTH_LUXR"/>
    <property type="match status" value="1"/>
</dbReference>
<accession>A0A840NLA9</accession>
<dbReference type="GO" id="GO:0006355">
    <property type="term" value="P:regulation of DNA-templated transcription"/>
    <property type="evidence" value="ECO:0007669"/>
    <property type="project" value="InterPro"/>
</dbReference>
<dbReference type="InterPro" id="IPR000792">
    <property type="entry name" value="Tscrpt_reg_LuxR_C"/>
</dbReference>
<dbReference type="Proteomes" id="UP000580474">
    <property type="component" value="Unassembled WGS sequence"/>
</dbReference>
<dbReference type="PANTHER" id="PTHR43214">
    <property type="entry name" value="TWO-COMPONENT RESPONSE REGULATOR"/>
    <property type="match status" value="1"/>
</dbReference>
<evidence type="ECO:0000313" key="3">
    <source>
        <dbReference type="EMBL" id="MBB5069047.1"/>
    </source>
</evidence>
<dbReference type="GO" id="GO:0003677">
    <property type="term" value="F:DNA binding"/>
    <property type="evidence" value="ECO:0007669"/>
    <property type="project" value="UniProtKB-KW"/>
</dbReference>
<keyword evidence="1 3" id="KW-0238">DNA-binding</keyword>
<dbReference type="InterPro" id="IPR039420">
    <property type="entry name" value="WalR-like"/>
</dbReference>
<evidence type="ECO:0000256" key="1">
    <source>
        <dbReference type="ARBA" id="ARBA00023125"/>
    </source>
</evidence>
<keyword evidence="4" id="KW-1185">Reference proteome</keyword>
<dbReference type="Gene3D" id="3.40.50.2300">
    <property type="match status" value="1"/>
</dbReference>
<name>A0A840NLA9_9PSEU</name>
<dbReference type="SUPFAM" id="SSF46894">
    <property type="entry name" value="C-terminal effector domain of the bipartite response regulators"/>
    <property type="match status" value="1"/>
</dbReference>
<protein>
    <submittedName>
        <fullName evidence="3">DNA-binding NarL/FixJ family response regulator</fullName>
    </submittedName>
</protein>
<dbReference type="SUPFAM" id="SSF52172">
    <property type="entry name" value="CheY-like"/>
    <property type="match status" value="1"/>
</dbReference>
<gene>
    <name evidence="3" type="ORF">BJ969_002135</name>
</gene>
<feature type="domain" description="HTH luxR-type" evidence="2">
    <location>
        <begin position="146"/>
        <end position="203"/>
    </location>
</feature>